<dbReference type="InterPro" id="IPR027470">
    <property type="entry name" value="Cation_efflux_CTD"/>
</dbReference>
<dbReference type="GO" id="GO:0012505">
    <property type="term" value="C:endomembrane system"/>
    <property type="evidence" value="ECO:0007669"/>
    <property type="project" value="UniProtKB-SubCell"/>
</dbReference>
<evidence type="ECO:0000313" key="12">
    <source>
        <dbReference type="Proteomes" id="UP000290289"/>
    </source>
</evidence>
<sequence>MVDPVTPCYDEESSLLQESSIVDGSWRLNFDGFEVSSEHKEKKPPRGIHDCLGVLGTEDTVAEYYQQQVEMLEGFTEMDALAERGFIPGMSKEEKEKLAKSETFAIRISNIANMVLFAAKVYASVRSGSLAIIASTLDSLLDLLSGFILWFTAFSMQTPSPYQYPIGKKRMQPLGILVFASVMATLGLQIILESLRTLVSDEDEFSLTTDQERWVVGIMLSVTLVKFLLMLYCRSFKNEIVKAYAQDHFFDVITNIIGLVAVLLAHYFDDWMDPVGAIILALYTIRTWSLTVLENVNSLVGRSAAPEYLQKLTYLCWNHHKAIRHIDTVRAYTFGSHYFVEVDIVLPADMPLQEAHDIGETLQEKLELLPEIERAFVHLDYEFSHKPEHAQSHS</sequence>
<evidence type="ECO:0000256" key="3">
    <source>
        <dbReference type="ARBA" id="ARBA00022448"/>
    </source>
</evidence>
<keyword evidence="6" id="KW-0406">Ion transport</keyword>
<dbReference type="InterPro" id="IPR050291">
    <property type="entry name" value="CDF_Transporter"/>
</dbReference>
<dbReference type="AlphaFoldDB" id="A0A498JEW8"/>
<evidence type="ECO:0000256" key="5">
    <source>
        <dbReference type="ARBA" id="ARBA00022989"/>
    </source>
</evidence>
<comment type="similarity">
    <text evidence="2">Belongs to the cation diffusion facilitator (CDF) transporter (TC 2.A.4) family. SLC30A subfamily.</text>
</comment>
<dbReference type="InterPro" id="IPR027469">
    <property type="entry name" value="Cation_efflux_TMD_sf"/>
</dbReference>
<feature type="domain" description="Cation efflux protein transmembrane" evidence="9">
    <location>
        <begin position="108"/>
        <end position="300"/>
    </location>
</feature>
<dbReference type="Pfam" id="PF16916">
    <property type="entry name" value="ZT_dimer"/>
    <property type="match status" value="1"/>
</dbReference>
<dbReference type="InterPro" id="IPR058533">
    <property type="entry name" value="Cation_efflux_TM"/>
</dbReference>
<dbReference type="Proteomes" id="UP000290289">
    <property type="component" value="Chromosome 7"/>
</dbReference>
<feature type="transmembrane region" description="Helical" evidence="8">
    <location>
        <begin position="174"/>
        <end position="192"/>
    </location>
</feature>
<dbReference type="InterPro" id="IPR036837">
    <property type="entry name" value="Cation_efflux_CTD_sf"/>
</dbReference>
<feature type="transmembrane region" description="Helical" evidence="8">
    <location>
        <begin position="248"/>
        <end position="268"/>
    </location>
</feature>
<name>A0A498JEW8_MALDO</name>
<evidence type="ECO:0000256" key="7">
    <source>
        <dbReference type="ARBA" id="ARBA00023136"/>
    </source>
</evidence>
<keyword evidence="12" id="KW-1185">Reference proteome</keyword>
<protein>
    <submittedName>
        <fullName evidence="11">Uncharacterized protein</fullName>
    </submittedName>
</protein>
<feature type="domain" description="Cation efflux protein cytoplasmic" evidence="10">
    <location>
        <begin position="319"/>
        <end position="380"/>
    </location>
</feature>
<evidence type="ECO:0000256" key="1">
    <source>
        <dbReference type="ARBA" id="ARBA00004127"/>
    </source>
</evidence>
<evidence type="ECO:0000256" key="4">
    <source>
        <dbReference type="ARBA" id="ARBA00022692"/>
    </source>
</evidence>
<dbReference type="FunFam" id="3.30.70.1350:FF:000001">
    <property type="entry name" value="Metal tolerance protein 11"/>
    <property type="match status" value="1"/>
</dbReference>
<dbReference type="EMBL" id="RDQH01000333">
    <property type="protein sequence ID" value="RXH94399.1"/>
    <property type="molecule type" value="Genomic_DNA"/>
</dbReference>
<comment type="caution">
    <text evidence="11">The sequence shown here is derived from an EMBL/GenBank/DDBJ whole genome shotgun (WGS) entry which is preliminary data.</text>
</comment>
<evidence type="ECO:0000256" key="6">
    <source>
        <dbReference type="ARBA" id="ARBA00023065"/>
    </source>
</evidence>
<evidence type="ECO:0000259" key="9">
    <source>
        <dbReference type="Pfam" id="PF01545"/>
    </source>
</evidence>
<feature type="transmembrane region" description="Helical" evidence="8">
    <location>
        <begin position="129"/>
        <end position="153"/>
    </location>
</feature>
<dbReference type="PANTHER" id="PTHR43840">
    <property type="entry name" value="MITOCHONDRIAL METAL TRANSPORTER 1-RELATED"/>
    <property type="match status" value="1"/>
</dbReference>
<proteinExistence type="inferred from homology"/>
<dbReference type="OrthoDB" id="78296at2759"/>
<keyword evidence="3" id="KW-0813">Transport</keyword>
<dbReference type="STRING" id="3750.A0A498JEW8"/>
<reference evidence="11 12" key="1">
    <citation type="submission" date="2018-10" db="EMBL/GenBank/DDBJ databases">
        <title>A high-quality apple genome assembly.</title>
        <authorList>
            <person name="Hu J."/>
        </authorList>
    </citation>
    <scope>NUCLEOTIDE SEQUENCE [LARGE SCALE GENOMIC DNA]</scope>
    <source>
        <strain evidence="12">cv. HFTH1</strain>
        <tissue evidence="11">Young leaf</tissue>
    </source>
</reference>
<dbReference type="InterPro" id="IPR002524">
    <property type="entry name" value="Cation_efflux"/>
</dbReference>
<dbReference type="Gene3D" id="3.30.70.1350">
    <property type="entry name" value="Cation efflux protein, cytoplasmic domain"/>
    <property type="match status" value="1"/>
</dbReference>
<evidence type="ECO:0000256" key="8">
    <source>
        <dbReference type="SAM" id="Phobius"/>
    </source>
</evidence>
<dbReference type="GO" id="GO:0010486">
    <property type="term" value="F:manganese:proton antiporter activity"/>
    <property type="evidence" value="ECO:0007669"/>
    <property type="project" value="TreeGrafter"/>
</dbReference>
<dbReference type="NCBIfam" id="TIGR01297">
    <property type="entry name" value="CDF"/>
    <property type="match status" value="1"/>
</dbReference>
<keyword evidence="4 8" id="KW-0812">Transmembrane</keyword>
<gene>
    <name evidence="11" type="ORF">DVH24_024083</name>
</gene>
<dbReference type="SUPFAM" id="SSF161111">
    <property type="entry name" value="Cation efflux protein transmembrane domain-like"/>
    <property type="match status" value="1"/>
</dbReference>
<accession>A0A498JEW8</accession>
<feature type="transmembrane region" description="Helical" evidence="8">
    <location>
        <begin position="214"/>
        <end position="236"/>
    </location>
</feature>
<keyword evidence="5 8" id="KW-1133">Transmembrane helix</keyword>
<dbReference type="FunFam" id="1.20.1510.10:FF:000003">
    <property type="entry name" value="Metal tolerance protein 11"/>
    <property type="match status" value="1"/>
</dbReference>
<dbReference type="Gene3D" id="1.20.1510.10">
    <property type="entry name" value="Cation efflux protein transmembrane domain"/>
    <property type="match status" value="1"/>
</dbReference>
<evidence type="ECO:0000256" key="2">
    <source>
        <dbReference type="ARBA" id="ARBA00008873"/>
    </source>
</evidence>
<evidence type="ECO:0000259" key="10">
    <source>
        <dbReference type="Pfam" id="PF16916"/>
    </source>
</evidence>
<feature type="transmembrane region" description="Helical" evidence="8">
    <location>
        <begin position="104"/>
        <end position="123"/>
    </location>
</feature>
<keyword evidence="7 8" id="KW-0472">Membrane</keyword>
<dbReference type="SUPFAM" id="SSF160240">
    <property type="entry name" value="Cation efflux protein cytoplasmic domain-like"/>
    <property type="match status" value="1"/>
</dbReference>
<dbReference type="Pfam" id="PF01545">
    <property type="entry name" value="Cation_efflux"/>
    <property type="match status" value="1"/>
</dbReference>
<evidence type="ECO:0000313" key="11">
    <source>
        <dbReference type="EMBL" id="RXH94399.1"/>
    </source>
</evidence>
<dbReference type="GO" id="GO:0016020">
    <property type="term" value="C:membrane"/>
    <property type="evidence" value="ECO:0007669"/>
    <property type="project" value="InterPro"/>
</dbReference>
<organism evidence="11 12">
    <name type="scientific">Malus domestica</name>
    <name type="common">Apple</name>
    <name type="synonym">Pyrus malus</name>
    <dbReference type="NCBI Taxonomy" id="3750"/>
    <lineage>
        <taxon>Eukaryota</taxon>
        <taxon>Viridiplantae</taxon>
        <taxon>Streptophyta</taxon>
        <taxon>Embryophyta</taxon>
        <taxon>Tracheophyta</taxon>
        <taxon>Spermatophyta</taxon>
        <taxon>Magnoliopsida</taxon>
        <taxon>eudicotyledons</taxon>
        <taxon>Gunneridae</taxon>
        <taxon>Pentapetalae</taxon>
        <taxon>rosids</taxon>
        <taxon>fabids</taxon>
        <taxon>Rosales</taxon>
        <taxon>Rosaceae</taxon>
        <taxon>Amygdaloideae</taxon>
        <taxon>Maleae</taxon>
        <taxon>Malus</taxon>
    </lineage>
</organism>
<dbReference type="KEGG" id="mdm:103434563"/>
<comment type="subcellular location">
    <subcellularLocation>
        <location evidence="1">Endomembrane system</location>
        <topology evidence="1">Multi-pass membrane protein</topology>
    </subcellularLocation>
</comment>
<dbReference type="PANTHER" id="PTHR43840:SF5">
    <property type="entry name" value="METAL TOLERANCE PROTEIN 11"/>
    <property type="match status" value="1"/>
</dbReference>